<evidence type="ECO:0000256" key="1">
    <source>
        <dbReference type="ARBA" id="ARBA00034117"/>
    </source>
</evidence>
<evidence type="ECO:0000313" key="4">
    <source>
        <dbReference type="EMBL" id="RBP02498.1"/>
    </source>
</evidence>
<evidence type="ECO:0000256" key="2">
    <source>
        <dbReference type="SAM" id="Coils"/>
    </source>
</evidence>
<dbReference type="Proteomes" id="UP000252118">
    <property type="component" value="Unassembled WGS sequence"/>
</dbReference>
<name>A0A366EJG8_9BACI</name>
<accession>A0A366EJG8</accession>
<evidence type="ECO:0000259" key="3">
    <source>
        <dbReference type="PROSITE" id="PS51756"/>
    </source>
</evidence>
<dbReference type="PROSITE" id="PS51756">
    <property type="entry name" value="LXG"/>
    <property type="match status" value="1"/>
</dbReference>
<feature type="coiled-coil region" evidence="2">
    <location>
        <begin position="13"/>
        <end position="47"/>
    </location>
</feature>
<reference evidence="4 5" key="1">
    <citation type="submission" date="2018-06" db="EMBL/GenBank/DDBJ databases">
        <title>Freshwater and sediment microbial communities from various areas in North America, analyzing microbe dynamics in response to fracking.</title>
        <authorList>
            <person name="Lamendella R."/>
        </authorList>
    </citation>
    <scope>NUCLEOTIDE SEQUENCE [LARGE SCALE GENOMIC DNA]</scope>
    <source>
        <strain evidence="4 5">97B</strain>
    </source>
</reference>
<dbReference type="EMBL" id="QNRJ01000014">
    <property type="protein sequence ID" value="RBP02498.1"/>
    <property type="molecule type" value="Genomic_DNA"/>
</dbReference>
<comment type="similarity">
    <text evidence="1">In the N-terminal section; belongs to the LXG family.</text>
</comment>
<dbReference type="AlphaFoldDB" id="A0A366EJG8"/>
<feature type="domain" description="LXG" evidence="3">
    <location>
        <begin position="1"/>
        <end position="235"/>
    </location>
</feature>
<keyword evidence="2" id="KW-0175">Coiled coil</keyword>
<dbReference type="Pfam" id="PF04740">
    <property type="entry name" value="LXG"/>
    <property type="match status" value="1"/>
</dbReference>
<gene>
    <name evidence="4" type="ORF">DET59_11461</name>
</gene>
<protein>
    <submittedName>
        <fullName evidence="4">WXG superfamily protein probably secreted by type VII secretion system</fullName>
    </submittedName>
</protein>
<evidence type="ECO:0000313" key="5">
    <source>
        <dbReference type="Proteomes" id="UP000252118"/>
    </source>
</evidence>
<organism evidence="4 5">
    <name type="scientific">Rossellomorea aquimaris</name>
    <dbReference type="NCBI Taxonomy" id="189382"/>
    <lineage>
        <taxon>Bacteria</taxon>
        <taxon>Bacillati</taxon>
        <taxon>Bacillota</taxon>
        <taxon>Bacilli</taxon>
        <taxon>Bacillales</taxon>
        <taxon>Bacillaceae</taxon>
        <taxon>Rossellomorea</taxon>
    </lineage>
</organism>
<comment type="caution">
    <text evidence="4">The sequence shown here is derived from an EMBL/GenBank/DDBJ whole genome shotgun (WGS) entry which is preliminary data.</text>
</comment>
<proteinExistence type="inferred from homology"/>
<dbReference type="RefSeq" id="WP_181778193.1">
    <property type="nucleotide sequence ID" value="NZ_QNRJ01000014.1"/>
</dbReference>
<sequence length="513" mass="55916">MKILDSQSLHNGIDELTSMLSTELEQIEKLENEIAAFTHLNDSFEGKGGESIRSFYQDFHQKILSAYAFTLKNYERILNTIKSAAKDLEPDQTGYIDQSFLSNDLNNGLRKGENLATELVVEANSAISRVSDIVYAPPLQDDRFMSLQVLAHKQIDQTVEDLSTFDSVQTKGLDTVERDIQMLRNYLLEVNGMFESGNLEIEKYQPSQLNKLNSNEQINSFVINNQLNDLGEKILNPFELVNSKLSLGDNILAGYQTLSIFTTSILSRNLSINYLGSKPTLWEKVRGKYKFSVKMNPSWTSKTKHSSPLAKKLINFSRQASPSNPLLGNLQKFVQSYESPSHLYKHIAGFPKNSNVLTGSDLSKGTLDRMKTGSKELLSKAANVKGLTTISKRIPLVANVISFASNFGEFTDPENSDKSTFEKGGRFLAGWGTDVAAIGIGAKVGATIGSIGGPVGIVVGGAVGGLVGGLASSKYGDKVKDLGGSIGKSAEKGLENVKELSGKITGSVASWFN</sequence>
<dbReference type="InterPro" id="IPR006829">
    <property type="entry name" value="LXG_dom"/>
</dbReference>